<dbReference type="NCBIfam" id="TIGR02227">
    <property type="entry name" value="sigpep_I_bact"/>
    <property type="match status" value="1"/>
</dbReference>
<dbReference type="AlphaFoldDB" id="A0AAC8UV47"/>
<evidence type="ECO:0000256" key="2">
    <source>
        <dbReference type="ARBA" id="ARBA00004401"/>
    </source>
</evidence>
<keyword evidence="5 7" id="KW-0378">Hydrolase</keyword>
<comment type="similarity">
    <text evidence="3 7">Belongs to the peptidase S26 family.</text>
</comment>
<dbReference type="PROSITE" id="PS00761">
    <property type="entry name" value="SPASE_I_3"/>
    <property type="match status" value="1"/>
</dbReference>
<keyword evidence="7" id="KW-0645">Protease</keyword>
<sequence>MKILRSILSWVVPILVALVVVLVVRTYLFEIVKVSGGSMEPNLADKERMVVVKPLKLKRLSVIVFDAYGEDPTAAPNTNYVKRVIGLPGDKVVSKNGYIYVNNRPIKQSFISTAERTTGTGDWTLGSLAKAGNWKYTGNTVPANHYFVLGDHRSISEDGRAWGYVDASKVMGVVKVPFWQGTKTHRDNVNDMAS</sequence>
<evidence type="ECO:0000313" key="9">
    <source>
        <dbReference type="EMBL" id="AKP64818.1"/>
    </source>
</evidence>
<dbReference type="InterPro" id="IPR019758">
    <property type="entry name" value="Pept_S26A_signal_pept_1_CS"/>
</dbReference>
<evidence type="ECO:0000256" key="5">
    <source>
        <dbReference type="ARBA" id="ARBA00022801"/>
    </source>
</evidence>
<keyword evidence="7" id="KW-0472">Membrane</keyword>
<evidence type="ECO:0000313" key="10">
    <source>
        <dbReference type="Proteomes" id="UP000036000"/>
    </source>
</evidence>
<feature type="active site" evidence="6">
    <location>
        <position position="82"/>
    </location>
</feature>
<dbReference type="InterPro" id="IPR019533">
    <property type="entry name" value="Peptidase_S26"/>
</dbReference>
<dbReference type="InterPro" id="IPR036286">
    <property type="entry name" value="LexA/Signal_pep-like_sf"/>
</dbReference>
<dbReference type="KEGG" id="lko:ABN16_07285"/>
<feature type="active site" evidence="6">
    <location>
        <position position="38"/>
    </location>
</feature>
<dbReference type="RefSeq" id="WP_048734394.1">
    <property type="nucleotide sequence ID" value="NZ_CP012033.1"/>
</dbReference>
<dbReference type="CDD" id="cd06530">
    <property type="entry name" value="S26_SPase_I"/>
    <property type="match status" value="1"/>
</dbReference>
<dbReference type="Pfam" id="PF10502">
    <property type="entry name" value="Peptidase_S26"/>
    <property type="match status" value="1"/>
</dbReference>
<reference evidence="9 10" key="1">
    <citation type="submission" date="2015-07" db="EMBL/GenBank/DDBJ databases">
        <title>Lactobacillus korensis/26-25/ whole genome sequencing.</title>
        <authorList>
            <person name="Kim M.K."/>
            <person name="Im W.-T."/>
            <person name="Srinivasan S."/>
            <person name="Lee J.-J."/>
        </authorList>
    </citation>
    <scope>NUCLEOTIDE SEQUENCE [LARGE SCALE GENOMIC DNA]</scope>
    <source>
        <strain evidence="9 10">26-25</strain>
    </source>
</reference>
<keyword evidence="10" id="KW-1185">Reference proteome</keyword>
<proteinExistence type="inferred from homology"/>
<keyword evidence="7" id="KW-0812">Transmembrane</keyword>
<protein>
    <recommendedName>
        <fullName evidence="4 7">Signal peptidase I</fullName>
        <ecNumber evidence="4 7">3.4.21.89</ecNumber>
    </recommendedName>
</protein>
<dbReference type="SUPFAM" id="SSF51306">
    <property type="entry name" value="LexA/Signal peptidase"/>
    <property type="match status" value="1"/>
</dbReference>
<name>A0AAC8UV47_9LACO</name>
<evidence type="ECO:0000256" key="6">
    <source>
        <dbReference type="PIRSR" id="PIRSR600223-1"/>
    </source>
</evidence>
<dbReference type="GO" id="GO:0005886">
    <property type="term" value="C:plasma membrane"/>
    <property type="evidence" value="ECO:0007669"/>
    <property type="project" value="UniProtKB-SubCell"/>
</dbReference>
<feature type="domain" description="Peptidase S26" evidence="8">
    <location>
        <begin position="8"/>
        <end position="179"/>
    </location>
</feature>
<dbReference type="GO" id="GO:0004252">
    <property type="term" value="F:serine-type endopeptidase activity"/>
    <property type="evidence" value="ECO:0007669"/>
    <property type="project" value="InterPro"/>
</dbReference>
<accession>A0AAC8UV47</accession>
<comment type="subcellular location">
    <subcellularLocation>
        <location evidence="2">Cell membrane</location>
        <topology evidence="2">Single-pass type II membrane protein</topology>
    </subcellularLocation>
    <subcellularLocation>
        <location evidence="7">Membrane</location>
        <topology evidence="7">Single-pass type II membrane protein</topology>
    </subcellularLocation>
</comment>
<evidence type="ECO:0000256" key="3">
    <source>
        <dbReference type="ARBA" id="ARBA00009370"/>
    </source>
</evidence>
<dbReference type="EMBL" id="CP012033">
    <property type="protein sequence ID" value="AKP64818.1"/>
    <property type="molecule type" value="Genomic_DNA"/>
</dbReference>
<dbReference type="Gene3D" id="2.10.109.10">
    <property type="entry name" value="Umud Fragment, subunit A"/>
    <property type="match status" value="1"/>
</dbReference>
<dbReference type="Proteomes" id="UP000036000">
    <property type="component" value="Chromosome"/>
</dbReference>
<gene>
    <name evidence="9" type="ORF">ABN16_07285</name>
</gene>
<dbReference type="PRINTS" id="PR00727">
    <property type="entry name" value="LEADERPTASE"/>
</dbReference>
<feature type="transmembrane region" description="Helical" evidence="7">
    <location>
        <begin position="7"/>
        <end position="28"/>
    </location>
</feature>
<evidence type="ECO:0000259" key="8">
    <source>
        <dbReference type="Pfam" id="PF10502"/>
    </source>
</evidence>
<dbReference type="EC" id="3.4.21.89" evidence="4 7"/>
<evidence type="ECO:0000256" key="1">
    <source>
        <dbReference type="ARBA" id="ARBA00000677"/>
    </source>
</evidence>
<evidence type="ECO:0000256" key="4">
    <source>
        <dbReference type="ARBA" id="ARBA00013208"/>
    </source>
</evidence>
<keyword evidence="7" id="KW-1133">Transmembrane helix</keyword>
<evidence type="ECO:0000256" key="7">
    <source>
        <dbReference type="RuleBase" id="RU362042"/>
    </source>
</evidence>
<organism evidence="9 10">
    <name type="scientific">Levilactobacillus koreensis</name>
    <dbReference type="NCBI Taxonomy" id="637971"/>
    <lineage>
        <taxon>Bacteria</taxon>
        <taxon>Bacillati</taxon>
        <taxon>Bacillota</taxon>
        <taxon>Bacilli</taxon>
        <taxon>Lactobacillales</taxon>
        <taxon>Lactobacillaceae</taxon>
        <taxon>Levilactobacillus</taxon>
    </lineage>
</organism>
<dbReference type="GO" id="GO:0009003">
    <property type="term" value="F:signal peptidase activity"/>
    <property type="evidence" value="ECO:0007669"/>
    <property type="project" value="UniProtKB-EC"/>
</dbReference>
<comment type="catalytic activity">
    <reaction evidence="1 7">
        <text>Cleavage of hydrophobic, N-terminal signal or leader sequences from secreted and periplasmic proteins.</text>
        <dbReference type="EC" id="3.4.21.89"/>
    </reaction>
</comment>
<dbReference type="PANTHER" id="PTHR43390:SF1">
    <property type="entry name" value="CHLOROPLAST PROCESSING PEPTIDASE"/>
    <property type="match status" value="1"/>
</dbReference>
<dbReference type="GO" id="GO:0006465">
    <property type="term" value="P:signal peptide processing"/>
    <property type="evidence" value="ECO:0007669"/>
    <property type="project" value="InterPro"/>
</dbReference>
<dbReference type="PANTHER" id="PTHR43390">
    <property type="entry name" value="SIGNAL PEPTIDASE I"/>
    <property type="match status" value="1"/>
</dbReference>
<dbReference type="InterPro" id="IPR000223">
    <property type="entry name" value="Pept_S26A_signal_pept_1"/>
</dbReference>